<accession>A0ABT3I2D1</accession>
<evidence type="ECO:0008006" key="3">
    <source>
        <dbReference type="Google" id="ProtNLM"/>
    </source>
</evidence>
<protein>
    <recommendedName>
        <fullName evidence="3">YubB ferredoxin-like domain-containing protein</fullName>
    </recommendedName>
</protein>
<comment type="caution">
    <text evidence="1">The sequence shown here is derived from an EMBL/GenBank/DDBJ whole genome shotgun (WGS) entry which is preliminary data.</text>
</comment>
<sequence>MGVQTIVHGRISLKGDFEKSRQFIKSLSNDDKYPWIRTEMFSIGASERPYFYDEPIIGFASSYKGLENDWTSFILKFENVLRNVEFDTAKIQMETEFYGTYNFFWKSKTSNDKFEEKEKLIETNEWYFGFGYRCRWGLLDEDLKDEHIFSMDFDYPIKFDTETLNEFNEATKEMEINQTIELGNKVKNYDKLYSILTFGYINKMFDYGLESGKGYWIKKLRQIEIK</sequence>
<dbReference type="RefSeq" id="WP_264751185.1">
    <property type="nucleotide sequence ID" value="NZ_JAPDHW010000013.1"/>
</dbReference>
<evidence type="ECO:0000313" key="2">
    <source>
        <dbReference type="Proteomes" id="UP001163731"/>
    </source>
</evidence>
<keyword evidence="2" id="KW-1185">Reference proteome</keyword>
<reference evidence="1" key="1">
    <citation type="submission" date="2022-10" db="EMBL/GenBank/DDBJ databases">
        <title>Chryseobacterium babae sp. nov. isolated from the gut of the beetle Oryctes rhinoceros, and Chryseobacterium kimseyorum sp. nov., isolated from a stick insect rearing cage.</title>
        <authorList>
            <person name="Shelomi M."/>
            <person name="Han C.-J."/>
            <person name="Chen W.-M."/>
            <person name="Chen H.-K."/>
            <person name="Liaw S.-J."/>
            <person name="Muhle E."/>
            <person name="Clermont D."/>
        </authorList>
    </citation>
    <scope>NUCLEOTIDE SEQUENCE</scope>
    <source>
        <strain evidence="1">09-1422</strain>
    </source>
</reference>
<dbReference type="EMBL" id="JAPDHW010000013">
    <property type="protein sequence ID" value="MCW3170018.1"/>
    <property type="molecule type" value="Genomic_DNA"/>
</dbReference>
<dbReference type="Proteomes" id="UP001163731">
    <property type="component" value="Unassembled WGS sequence"/>
</dbReference>
<proteinExistence type="predicted"/>
<gene>
    <name evidence="1" type="ORF">OMO38_15950</name>
</gene>
<name>A0ABT3I2D1_9FLAO</name>
<evidence type="ECO:0000313" key="1">
    <source>
        <dbReference type="EMBL" id="MCW3170018.1"/>
    </source>
</evidence>
<organism evidence="1 2">
    <name type="scientific">Chryseobacterium kimseyorum</name>
    <dbReference type="NCBI Taxonomy" id="2984028"/>
    <lineage>
        <taxon>Bacteria</taxon>
        <taxon>Pseudomonadati</taxon>
        <taxon>Bacteroidota</taxon>
        <taxon>Flavobacteriia</taxon>
        <taxon>Flavobacteriales</taxon>
        <taxon>Weeksellaceae</taxon>
        <taxon>Chryseobacterium group</taxon>
        <taxon>Chryseobacterium</taxon>
    </lineage>
</organism>